<dbReference type="PANTHER" id="PTHR13353">
    <property type="entry name" value="TRANSMEMBRANE PROTEIN 19"/>
    <property type="match status" value="1"/>
</dbReference>
<accession>A0ABS1TLG5</accession>
<evidence type="ECO:0000256" key="1">
    <source>
        <dbReference type="ARBA" id="ARBA00004141"/>
    </source>
</evidence>
<gene>
    <name evidence="7" type="ORF">JK635_04000</name>
</gene>
<dbReference type="PANTHER" id="PTHR13353:SF5">
    <property type="entry name" value="TRANSMEMBRANE PROTEIN 19"/>
    <property type="match status" value="1"/>
</dbReference>
<keyword evidence="3 6" id="KW-0812">Transmembrane</keyword>
<keyword evidence="8" id="KW-1185">Reference proteome</keyword>
<comment type="caution">
    <text evidence="7">The sequence shown here is derived from an EMBL/GenBank/DDBJ whole genome shotgun (WGS) entry which is preliminary data.</text>
</comment>
<dbReference type="Proteomes" id="UP000623967">
    <property type="component" value="Unassembled WGS sequence"/>
</dbReference>
<dbReference type="EMBL" id="JAESWB010000025">
    <property type="protein sequence ID" value="MBL4951403.1"/>
    <property type="molecule type" value="Genomic_DNA"/>
</dbReference>
<dbReference type="Pfam" id="PF01940">
    <property type="entry name" value="DUF92"/>
    <property type="match status" value="1"/>
</dbReference>
<evidence type="ECO:0000256" key="2">
    <source>
        <dbReference type="ARBA" id="ARBA00009012"/>
    </source>
</evidence>
<organism evidence="7 8">
    <name type="scientific">Neobacillus paridis</name>
    <dbReference type="NCBI Taxonomy" id="2803862"/>
    <lineage>
        <taxon>Bacteria</taxon>
        <taxon>Bacillati</taxon>
        <taxon>Bacillota</taxon>
        <taxon>Bacilli</taxon>
        <taxon>Bacillales</taxon>
        <taxon>Bacillaceae</taxon>
        <taxon>Neobacillus</taxon>
    </lineage>
</organism>
<name>A0ABS1TLG5_9BACI</name>
<feature type="transmembrane region" description="Helical" evidence="6">
    <location>
        <begin position="153"/>
        <end position="176"/>
    </location>
</feature>
<evidence type="ECO:0000313" key="8">
    <source>
        <dbReference type="Proteomes" id="UP000623967"/>
    </source>
</evidence>
<evidence type="ECO:0000313" key="7">
    <source>
        <dbReference type="EMBL" id="MBL4951403.1"/>
    </source>
</evidence>
<feature type="transmembrane region" description="Helical" evidence="6">
    <location>
        <begin position="241"/>
        <end position="261"/>
    </location>
</feature>
<sequence>MIIAMLFFFFIASMAIAGYYSKSLSRSGTVAAIIVGCAVYSGFEMKGLLLLGIFFASSSYWSKYKSALKMKMEEKLAKGATRDWRQVLANGGAAALYSVLYFYQPSPLFIVGFTAALASANSDTWASEIGSLSKQNPLYIRTWKRVEKGTSGAVSGLGTVAAILGSLLIALMSILVFNLPLLLGWVIFLSGYLGNVIDTLIGAYYQQLYVCQNCGIKTEKTVHCGLPAVRIKGISCVDNDMVNFLSGAFASLLAIFFYFQIQ</sequence>
<evidence type="ECO:0000256" key="6">
    <source>
        <dbReference type="SAM" id="Phobius"/>
    </source>
</evidence>
<reference evidence="7 8" key="1">
    <citation type="submission" date="2021-01" db="EMBL/GenBank/DDBJ databases">
        <title>Genome public.</title>
        <authorList>
            <person name="Liu C."/>
            <person name="Sun Q."/>
        </authorList>
    </citation>
    <scope>NUCLEOTIDE SEQUENCE [LARGE SCALE GENOMIC DNA]</scope>
    <source>
        <strain evidence="7 8">YIM B02564</strain>
    </source>
</reference>
<proteinExistence type="inferred from homology"/>
<evidence type="ECO:0000256" key="4">
    <source>
        <dbReference type="ARBA" id="ARBA00022989"/>
    </source>
</evidence>
<feature type="transmembrane region" description="Helical" evidence="6">
    <location>
        <begin position="182"/>
        <end position="205"/>
    </location>
</feature>
<feature type="transmembrane region" description="Helical" evidence="6">
    <location>
        <begin position="33"/>
        <end position="62"/>
    </location>
</feature>
<keyword evidence="4 6" id="KW-1133">Transmembrane helix</keyword>
<evidence type="ECO:0000256" key="5">
    <source>
        <dbReference type="ARBA" id="ARBA00023136"/>
    </source>
</evidence>
<comment type="similarity">
    <text evidence="2">Belongs to the TMEM19 family.</text>
</comment>
<keyword evidence="5 6" id="KW-0472">Membrane</keyword>
<evidence type="ECO:0000256" key="3">
    <source>
        <dbReference type="ARBA" id="ARBA00022692"/>
    </source>
</evidence>
<dbReference type="InterPro" id="IPR002794">
    <property type="entry name" value="DUF92_TMEM19"/>
</dbReference>
<dbReference type="RefSeq" id="WP_202652583.1">
    <property type="nucleotide sequence ID" value="NZ_JAESWB010000025.1"/>
</dbReference>
<comment type="subcellular location">
    <subcellularLocation>
        <location evidence="1">Membrane</location>
        <topology evidence="1">Multi-pass membrane protein</topology>
    </subcellularLocation>
</comment>
<protein>
    <submittedName>
        <fullName evidence="7">DUF92 domain-containing protein</fullName>
    </submittedName>
</protein>